<dbReference type="InterPro" id="IPR050900">
    <property type="entry name" value="Transposase_IS3/IS150/IS904"/>
</dbReference>
<dbReference type="EMBL" id="CTRP01000003">
    <property type="protein sequence ID" value="CQR70512.1"/>
    <property type="molecule type" value="Genomic_DNA"/>
</dbReference>
<name>A0A0U1KSW1_9FIRM</name>
<evidence type="ECO:0000259" key="1">
    <source>
        <dbReference type="Pfam" id="PF13333"/>
    </source>
</evidence>
<dbReference type="InterPro" id="IPR001584">
    <property type="entry name" value="Integrase_cat-core"/>
</dbReference>
<dbReference type="InterPro" id="IPR012337">
    <property type="entry name" value="RNaseH-like_sf"/>
</dbReference>
<reference evidence="3" key="1">
    <citation type="submission" date="2015-03" db="EMBL/GenBank/DDBJ databases">
        <authorList>
            <person name="Nijsse Bart"/>
        </authorList>
    </citation>
    <scope>NUCLEOTIDE SEQUENCE [LARGE SCALE GENOMIC DNA]</scope>
</reference>
<sequence>MSRKGNCWDNACMESFFGTLKTELIYHEKYITRNQARASIFNYVESFYNRIRLQERLGYNSPESYEKLRISA</sequence>
<accession>A0A0U1KSW1</accession>
<feature type="domain" description="Integrase catalytic" evidence="1">
    <location>
        <begin position="14"/>
        <end position="67"/>
    </location>
</feature>
<gene>
    <name evidence="2" type="ORF">SpAn4DRAFT_1481</name>
</gene>
<dbReference type="PANTHER" id="PTHR46889:SF4">
    <property type="entry name" value="TRANSPOSASE INSO FOR INSERTION SEQUENCE ELEMENT IS911B-RELATED"/>
    <property type="match status" value="1"/>
</dbReference>
<dbReference type="PANTHER" id="PTHR46889">
    <property type="entry name" value="TRANSPOSASE INSF FOR INSERTION SEQUENCE IS3B-RELATED"/>
    <property type="match status" value="1"/>
</dbReference>
<dbReference type="SUPFAM" id="SSF53098">
    <property type="entry name" value="Ribonuclease H-like"/>
    <property type="match status" value="1"/>
</dbReference>
<dbReference type="AlphaFoldDB" id="A0A0U1KSW1"/>
<evidence type="ECO:0000313" key="2">
    <source>
        <dbReference type="EMBL" id="CQR70512.1"/>
    </source>
</evidence>
<keyword evidence="3" id="KW-1185">Reference proteome</keyword>
<organism evidence="2 3">
    <name type="scientific">Sporomusa ovata</name>
    <dbReference type="NCBI Taxonomy" id="2378"/>
    <lineage>
        <taxon>Bacteria</taxon>
        <taxon>Bacillati</taxon>
        <taxon>Bacillota</taxon>
        <taxon>Negativicutes</taxon>
        <taxon>Selenomonadales</taxon>
        <taxon>Sporomusaceae</taxon>
        <taxon>Sporomusa</taxon>
    </lineage>
</organism>
<evidence type="ECO:0000313" key="3">
    <source>
        <dbReference type="Proteomes" id="UP000049855"/>
    </source>
</evidence>
<dbReference type="Proteomes" id="UP000049855">
    <property type="component" value="Unassembled WGS sequence"/>
</dbReference>
<dbReference type="GO" id="GO:0015074">
    <property type="term" value="P:DNA integration"/>
    <property type="evidence" value="ECO:0007669"/>
    <property type="project" value="InterPro"/>
</dbReference>
<protein>
    <submittedName>
        <fullName evidence="2">Mobile element protein</fullName>
    </submittedName>
</protein>
<dbReference type="Pfam" id="PF13333">
    <property type="entry name" value="rve_2"/>
    <property type="match status" value="1"/>
</dbReference>
<proteinExistence type="predicted"/>